<evidence type="ECO:0000313" key="2">
    <source>
        <dbReference type="EMBL" id="QRC95634.1"/>
    </source>
</evidence>
<sequence length="292" mass="31409">MTSTLTKVTSLGSHSENHSVPFPTPVTEALYSDVINPPPPMDFAAVTRILAPITESLNEKAEEAILPSPPLNTPVIGSPAPSVTLRSVAPRLRGFSGIGDRLAKLKIEGRISRRHRHHGGTDMTSSTRSAEPSVVGECDECEMASVSEVMSEGCKDKGCPGHARSPTINPRIEEYLSFTSKDLPNQAPAPVTGATLAQHAQSTSTTALDANSLRSRVSFKSDGVTEKSNWADDVEDGFDRICLRLEQLADDEHNTDPSKSPEEYYIARINRLLCSGKRQIPVRIAVGANAAL</sequence>
<proteinExistence type="predicted"/>
<protein>
    <submittedName>
        <fullName evidence="2">Uncharacterized protein</fullName>
    </submittedName>
</protein>
<evidence type="ECO:0000256" key="1">
    <source>
        <dbReference type="SAM" id="MobiDB-lite"/>
    </source>
</evidence>
<keyword evidence="3" id="KW-1185">Reference proteome</keyword>
<dbReference type="KEGG" id="pno:SNOG_03295"/>
<reference evidence="3" key="1">
    <citation type="journal article" date="2021" name="BMC Genomics">
        <title>Chromosome-level genome assembly and manually-curated proteome of model necrotroph Parastagonospora nodorum Sn15 reveals a genome-wide trove of candidate effector homologs, and redundancy of virulence-related functions within an accessory chromosome.</title>
        <authorList>
            <person name="Bertazzoni S."/>
            <person name="Jones D.A.B."/>
            <person name="Phan H.T."/>
            <person name="Tan K.-C."/>
            <person name="Hane J.K."/>
        </authorList>
    </citation>
    <scope>NUCLEOTIDE SEQUENCE [LARGE SCALE GENOMIC DNA]</scope>
    <source>
        <strain evidence="3">SN15 / ATCC MYA-4574 / FGSC 10173)</strain>
    </source>
</reference>
<dbReference type="RefSeq" id="XP_001793865.1">
    <property type="nucleotide sequence ID" value="XM_001793813.1"/>
</dbReference>
<organism evidence="2 3">
    <name type="scientific">Phaeosphaeria nodorum (strain SN15 / ATCC MYA-4574 / FGSC 10173)</name>
    <name type="common">Glume blotch fungus</name>
    <name type="synonym">Parastagonospora nodorum</name>
    <dbReference type="NCBI Taxonomy" id="321614"/>
    <lineage>
        <taxon>Eukaryota</taxon>
        <taxon>Fungi</taxon>
        <taxon>Dikarya</taxon>
        <taxon>Ascomycota</taxon>
        <taxon>Pezizomycotina</taxon>
        <taxon>Dothideomycetes</taxon>
        <taxon>Pleosporomycetidae</taxon>
        <taxon>Pleosporales</taxon>
        <taxon>Pleosporineae</taxon>
        <taxon>Phaeosphaeriaceae</taxon>
        <taxon>Parastagonospora</taxon>
    </lineage>
</organism>
<evidence type="ECO:0000313" key="3">
    <source>
        <dbReference type="Proteomes" id="UP000663193"/>
    </source>
</evidence>
<feature type="compositionally biased region" description="Polar residues" evidence="1">
    <location>
        <begin position="1"/>
        <end position="14"/>
    </location>
</feature>
<feature type="region of interest" description="Disordered" evidence="1">
    <location>
        <begin position="1"/>
        <end position="22"/>
    </location>
</feature>
<dbReference type="Proteomes" id="UP000663193">
    <property type="component" value="Chromosome 5"/>
</dbReference>
<name>A0A7U2EYX4_PHANO</name>
<dbReference type="VEuPathDB" id="FungiDB:JI435_032950"/>
<accession>A0A7U2EYX4</accession>
<dbReference type="EMBL" id="CP069027">
    <property type="protein sequence ID" value="QRC95634.1"/>
    <property type="molecule type" value="Genomic_DNA"/>
</dbReference>
<dbReference type="OrthoDB" id="407617at2759"/>
<gene>
    <name evidence="2" type="ORF">JI435_032950</name>
</gene>
<dbReference type="AlphaFoldDB" id="A0A7U2EYX4"/>